<dbReference type="InterPro" id="IPR006139">
    <property type="entry name" value="D-isomer_2_OHA_DH_cat_dom"/>
</dbReference>
<dbReference type="GO" id="GO:0005829">
    <property type="term" value="C:cytosol"/>
    <property type="evidence" value="ECO:0007669"/>
    <property type="project" value="TreeGrafter"/>
</dbReference>
<organism evidence="7 8">
    <name type="scientific">Ralstonia chuxiongensis</name>
    <dbReference type="NCBI Taxonomy" id="2957504"/>
    <lineage>
        <taxon>Bacteria</taxon>
        <taxon>Pseudomonadati</taxon>
        <taxon>Pseudomonadota</taxon>
        <taxon>Betaproteobacteria</taxon>
        <taxon>Burkholderiales</taxon>
        <taxon>Burkholderiaceae</taxon>
        <taxon>Ralstonia</taxon>
    </lineage>
</organism>
<evidence type="ECO:0000313" key="7">
    <source>
        <dbReference type="EMBL" id="MCP1172901.1"/>
    </source>
</evidence>
<gene>
    <name evidence="7" type="ORF">NKG59_11070</name>
</gene>
<evidence type="ECO:0000259" key="6">
    <source>
        <dbReference type="Pfam" id="PF02826"/>
    </source>
</evidence>
<comment type="caution">
    <text evidence="7">The sequence shown here is derived from an EMBL/GenBank/DDBJ whole genome shotgun (WGS) entry which is preliminary data.</text>
</comment>
<feature type="domain" description="D-isomer specific 2-hydroxyacid dehydrogenase NAD-binding" evidence="6">
    <location>
        <begin position="110"/>
        <end position="287"/>
    </location>
</feature>
<dbReference type="EMBL" id="JAMYWC010000003">
    <property type="protein sequence ID" value="MCP1172901.1"/>
    <property type="molecule type" value="Genomic_DNA"/>
</dbReference>
<feature type="domain" description="D-isomer specific 2-hydroxyacid dehydrogenase catalytic" evidence="5">
    <location>
        <begin position="5"/>
        <end position="310"/>
    </location>
</feature>
<comment type="similarity">
    <text evidence="1 4">Belongs to the D-isomer specific 2-hydroxyacid dehydrogenase family.</text>
</comment>
<keyword evidence="3" id="KW-0520">NAD</keyword>
<name>A0AA41WPZ1_9RALS</name>
<dbReference type="RefSeq" id="WP_253536732.1">
    <property type="nucleotide sequence ID" value="NZ_JAMYWC010000003.1"/>
</dbReference>
<dbReference type="FunFam" id="3.40.50.720:FF:000203">
    <property type="entry name" value="D-3-phosphoglycerate dehydrogenase (SerA)"/>
    <property type="match status" value="1"/>
</dbReference>
<dbReference type="PANTHER" id="PTHR10996">
    <property type="entry name" value="2-HYDROXYACID DEHYDROGENASE-RELATED"/>
    <property type="match status" value="1"/>
</dbReference>
<reference evidence="8" key="1">
    <citation type="journal article" date="2023" name="Front. Microbiol.">
        <title>Ralstonia chuxiongensis sp. nov., Ralstonia mojiangensis sp. nov., and Ralstonia soli sp. nov., isolated from tobacco fields, are three novel species in the family Burkholderiaceae.</title>
        <authorList>
            <person name="Lu C.H."/>
            <person name="Zhang Y.Y."/>
            <person name="Jiang N."/>
            <person name="Chen W."/>
            <person name="Shao X."/>
            <person name="Zhao Z.M."/>
            <person name="Lu W.L."/>
            <person name="Hu X."/>
            <person name="Xi Y.X."/>
            <person name="Zou S.Y."/>
            <person name="Wei Q.J."/>
            <person name="Lin Z.L."/>
            <person name="Gong L."/>
            <person name="Gai X.T."/>
            <person name="Zhang L.Q."/>
            <person name="Li J.Y."/>
            <person name="Jin Y."/>
            <person name="Xia Z.Y."/>
        </authorList>
    </citation>
    <scope>NUCLEOTIDE SEQUENCE [LARGE SCALE GENOMIC DNA]</scope>
    <source>
        <strain evidence="8">21YRMH01-3</strain>
    </source>
</reference>
<evidence type="ECO:0000256" key="2">
    <source>
        <dbReference type="ARBA" id="ARBA00023002"/>
    </source>
</evidence>
<protein>
    <submittedName>
        <fullName evidence="7">D-glycerate dehydrogenase</fullName>
    </submittedName>
</protein>
<dbReference type="PANTHER" id="PTHR10996:SF283">
    <property type="entry name" value="GLYOXYLATE_HYDROXYPYRUVATE REDUCTASE B"/>
    <property type="match status" value="1"/>
</dbReference>
<dbReference type="CDD" id="cd05301">
    <property type="entry name" value="GDH"/>
    <property type="match status" value="1"/>
</dbReference>
<dbReference type="InterPro" id="IPR036291">
    <property type="entry name" value="NAD(P)-bd_dom_sf"/>
</dbReference>
<accession>A0AA41WPZ1</accession>
<dbReference type="SUPFAM" id="SSF51735">
    <property type="entry name" value="NAD(P)-binding Rossmann-fold domains"/>
    <property type="match status" value="1"/>
</dbReference>
<dbReference type="InterPro" id="IPR029752">
    <property type="entry name" value="D-isomer_DH_CS1"/>
</dbReference>
<evidence type="ECO:0000259" key="5">
    <source>
        <dbReference type="Pfam" id="PF00389"/>
    </source>
</evidence>
<dbReference type="InterPro" id="IPR006140">
    <property type="entry name" value="D-isomer_DH_NAD-bd"/>
</dbReference>
<sequence length="333" mass="36003">MKPGILVTRAMFPEVLERLRETFDVIDNQADVVYPPEALAERLQGRVGLLSNAADTINADLIRRVPTLRAVCNMAVGYNNFDLAAMTRAGILATNTPDILTETTADFGWALLMAAARRVSESERWLREGHWKRWTYDAFLGAEVYGSTLGILGMGRIGQALARRASGFSMRVIYHNRSRLSPEVEQETRATYVSKDALLKQADHLVLVLPYSKESHHAIGAAELAQMKPTATLVNLARGGIVDDAALAQALAEKRIFAAGLDVYEGEPKVHPALLEAEHVALTPHIASATLGTRLGMANLAADNLIAALGFGPHAGQPPNLLNPDALAQRASS</sequence>
<evidence type="ECO:0000256" key="1">
    <source>
        <dbReference type="ARBA" id="ARBA00005854"/>
    </source>
</evidence>
<dbReference type="Gene3D" id="3.40.50.720">
    <property type="entry name" value="NAD(P)-binding Rossmann-like Domain"/>
    <property type="match status" value="2"/>
</dbReference>
<proteinExistence type="inferred from homology"/>
<evidence type="ECO:0000313" key="8">
    <source>
        <dbReference type="Proteomes" id="UP001162793"/>
    </source>
</evidence>
<evidence type="ECO:0000256" key="4">
    <source>
        <dbReference type="RuleBase" id="RU003719"/>
    </source>
</evidence>
<dbReference type="Pfam" id="PF00389">
    <property type="entry name" value="2-Hacid_dh"/>
    <property type="match status" value="1"/>
</dbReference>
<keyword evidence="8" id="KW-1185">Reference proteome</keyword>
<keyword evidence="2 4" id="KW-0560">Oxidoreductase</keyword>
<dbReference type="PROSITE" id="PS00065">
    <property type="entry name" value="D_2_HYDROXYACID_DH_1"/>
    <property type="match status" value="1"/>
</dbReference>
<dbReference type="SUPFAM" id="SSF52283">
    <property type="entry name" value="Formate/glycerate dehydrogenase catalytic domain-like"/>
    <property type="match status" value="1"/>
</dbReference>
<dbReference type="GO" id="GO:0016618">
    <property type="term" value="F:hydroxypyruvate reductase [NAD(P)H] activity"/>
    <property type="evidence" value="ECO:0007669"/>
    <property type="project" value="TreeGrafter"/>
</dbReference>
<dbReference type="GO" id="GO:0051287">
    <property type="term" value="F:NAD binding"/>
    <property type="evidence" value="ECO:0007669"/>
    <property type="project" value="InterPro"/>
</dbReference>
<dbReference type="GO" id="GO:0030267">
    <property type="term" value="F:glyoxylate reductase (NADPH) activity"/>
    <property type="evidence" value="ECO:0007669"/>
    <property type="project" value="TreeGrafter"/>
</dbReference>
<dbReference type="Proteomes" id="UP001162793">
    <property type="component" value="Unassembled WGS sequence"/>
</dbReference>
<evidence type="ECO:0000256" key="3">
    <source>
        <dbReference type="ARBA" id="ARBA00023027"/>
    </source>
</evidence>
<dbReference type="InterPro" id="IPR050223">
    <property type="entry name" value="D-isomer_2-hydroxyacid_DH"/>
</dbReference>
<dbReference type="AlphaFoldDB" id="A0AA41WPZ1"/>
<dbReference type="Pfam" id="PF02826">
    <property type="entry name" value="2-Hacid_dh_C"/>
    <property type="match status" value="1"/>
</dbReference>